<keyword evidence="5" id="KW-0378">Hydrolase</keyword>
<keyword evidence="6" id="KW-0862">Zinc</keyword>
<dbReference type="EMBL" id="BKCN01000003">
    <property type="protein sequence ID" value="GER03379.1"/>
    <property type="molecule type" value="Genomic_DNA"/>
</dbReference>
<proteinExistence type="predicted"/>
<keyword evidence="1" id="KW-0031">Aminopeptidase</keyword>
<organism evidence="8 9">
    <name type="scientific">Iodidimonas nitroreducens</name>
    <dbReference type="NCBI Taxonomy" id="1236968"/>
    <lineage>
        <taxon>Bacteria</taxon>
        <taxon>Pseudomonadati</taxon>
        <taxon>Pseudomonadota</taxon>
        <taxon>Alphaproteobacteria</taxon>
        <taxon>Iodidimonadales</taxon>
        <taxon>Iodidimonadaceae</taxon>
        <taxon>Iodidimonas</taxon>
    </lineage>
</organism>
<feature type="domain" description="Peptidase M28" evidence="7">
    <location>
        <begin position="9"/>
        <end position="196"/>
    </location>
</feature>
<dbReference type="Gene3D" id="3.40.630.10">
    <property type="entry name" value="Zn peptidases"/>
    <property type="match status" value="1"/>
</dbReference>
<dbReference type="GO" id="GO:0006508">
    <property type="term" value="P:proteolysis"/>
    <property type="evidence" value="ECO:0007669"/>
    <property type="project" value="UniProtKB-KW"/>
</dbReference>
<dbReference type="Pfam" id="PF04389">
    <property type="entry name" value="Peptidase_M28"/>
    <property type="match status" value="1"/>
</dbReference>
<evidence type="ECO:0000259" key="7">
    <source>
        <dbReference type="Pfam" id="PF04389"/>
    </source>
</evidence>
<keyword evidence="4" id="KW-0732">Signal</keyword>
<reference evidence="8 9" key="1">
    <citation type="submission" date="2019-09" db="EMBL/GenBank/DDBJ databases">
        <title>NBRP : Genome information of microbial organism related human and environment.</title>
        <authorList>
            <person name="Hattori M."/>
            <person name="Oshima K."/>
            <person name="Inaba H."/>
            <person name="Suda W."/>
            <person name="Sakamoto M."/>
            <person name="Iino T."/>
            <person name="Kitahara M."/>
            <person name="Oshida Y."/>
            <person name="Iida T."/>
            <person name="Kudo T."/>
            <person name="Itoh T."/>
            <person name="Ohkuma M."/>
        </authorList>
    </citation>
    <scope>NUCLEOTIDE SEQUENCE [LARGE SCALE GENOMIC DNA]</scope>
    <source>
        <strain evidence="8 9">Q-1</strain>
    </source>
</reference>
<evidence type="ECO:0000256" key="4">
    <source>
        <dbReference type="ARBA" id="ARBA00022729"/>
    </source>
</evidence>
<dbReference type="GO" id="GO:0008235">
    <property type="term" value="F:metalloexopeptidase activity"/>
    <property type="evidence" value="ECO:0007669"/>
    <property type="project" value="InterPro"/>
</dbReference>
<protein>
    <recommendedName>
        <fullName evidence="7">Peptidase M28 domain-containing protein</fullName>
    </recommendedName>
</protein>
<sequence>MGSSGHRSHLKGDKIYNGALDNATGTAGLMLLADAFSKAPTPPRRSVAFLAVTAEEQGLLGSAYYAARPAFAPHKTVAAINMDGLNIHGPTKDVTLIGWQQNDLQDMLEAAAQKQDRVVVAEPTPQNGYFYRSDHFSLAKVGIPALYADSGVDSRAHGREWGLAQQQDYIDRAYHKPADEYDPNWDLSGAVEDLLLFYDIGHQLAYGDRWPLWKEGSEFRAIREQDMEDTQ</sequence>
<evidence type="ECO:0000313" key="9">
    <source>
        <dbReference type="Proteomes" id="UP000324996"/>
    </source>
</evidence>
<dbReference type="InterPro" id="IPR045175">
    <property type="entry name" value="M28_fam"/>
</dbReference>
<dbReference type="AlphaFoldDB" id="A0A5A7N8J1"/>
<gene>
    <name evidence="8" type="ORF">JCM17846_10610</name>
</gene>
<evidence type="ECO:0000256" key="6">
    <source>
        <dbReference type="ARBA" id="ARBA00022833"/>
    </source>
</evidence>
<dbReference type="PANTHER" id="PTHR12147:SF56">
    <property type="entry name" value="AMINOPEPTIDASE YDR415C-RELATED"/>
    <property type="match status" value="1"/>
</dbReference>
<evidence type="ECO:0000256" key="5">
    <source>
        <dbReference type="ARBA" id="ARBA00022801"/>
    </source>
</evidence>
<dbReference type="PANTHER" id="PTHR12147">
    <property type="entry name" value="METALLOPEPTIDASE M28 FAMILY MEMBER"/>
    <property type="match status" value="1"/>
</dbReference>
<comment type="caution">
    <text evidence="8">The sequence shown here is derived from an EMBL/GenBank/DDBJ whole genome shotgun (WGS) entry which is preliminary data.</text>
</comment>
<dbReference type="GO" id="GO:0004177">
    <property type="term" value="F:aminopeptidase activity"/>
    <property type="evidence" value="ECO:0007669"/>
    <property type="project" value="UniProtKB-KW"/>
</dbReference>
<evidence type="ECO:0000256" key="3">
    <source>
        <dbReference type="ARBA" id="ARBA00022723"/>
    </source>
</evidence>
<name>A0A5A7N8J1_9PROT</name>
<evidence type="ECO:0000256" key="2">
    <source>
        <dbReference type="ARBA" id="ARBA00022670"/>
    </source>
</evidence>
<evidence type="ECO:0000256" key="1">
    <source>
        <dbReference type="ARBA" id="ARBA00022438"/>
    </source>
</evidence>
<keyword evidence="3" id="KW-0479">Metal-binding</keyword>
<accession>A0A5A7N8J1</accession>
<keyword evidence="9" id="KW-1185">Reference proteome</keyword>
<dbReference type="InterPro" id="IPR007484">
    <property type="entry name" value="Peptidase_M28"/>
</dbReference>
<dbReference type="GO" id="GO:0046872">
    <property type="term" value="F:metal ion binding"/>
    <property type="evidence" value="ECO:0007669"/>
    <property type="project" value="UniProtKB-KW"/>
</dbReference>
<dbReference type="RefSeq" id="WP_313979428.1">
    <property type="nucleotide sequence ID" value="NZ_BKCN01000003.1"/>
</dbReference>
<dbReference type="SUPFAM" id="SSF53187">
    <property type="entry name" value="Zn-dependent exopeptidases"/>
    <property type="match status" value="1"/>
</dbReference>
<evidence type="ECO:0000313" key="8">
    <source>
        <dbReference type="EMBL" id="GER03379.1"/>
    </source>
</evidence>
<keyword evidence="2" id="KW-0645">Protease</keyword>
<dbReference type="Proteomes" id="UP000324996">
    <property type="component" value="Unassembled WGS sequence"/>
</dbReference>